<dbReference type="Pfam" id="PF00892">
    <property type="entry name" value="EamA"/>
    <property type="match status" value="1"/>
</dbReference>
<evidence type="ECO:0000256" key="3">
    <source>
        <dbReference type="ARBA" id="ARBA00022475"/>
    </source>
</evidence>
<evidence type="ECO:0000256" key="2">
    <source>
        <dbReference type="ARBA" id="ARBA00007362"/>
    </source>
</evidence>
<comment type="subcellular location">
    <subcellularLocation>
        <location evidence="1">Cell membrane</location>
        <topology evidence="1">Multi-pass membrane protein</topology>
    </subcellularLocation>
</comment>
<feature type="transmembrane region" description="Helical" evidence="12">
    <location>
        <begin position="70"/>
        <end position="90"/>
    </location>
</feature>
<dbReference type="RefSeq" id="WP_307257254.1">
    <property type="nucleotide sequence ID" value="NZ_JAUSUC010000017.1"/>
</dbReference>
<sequence length="115" mass="13028">MKNILLILFSVFLSSMGQIVLKYGAVKTVDQPKSMEIMNFLSPINITGLFLYGLSALVWMVVLRKVELSYAYPMVSVGYVLVFVFSYYLFGESLSMNRIIGMVFIMIGIIFISRS</sequence>
<dbReference type="Gene3D" id="1.10.3730.20">
    <property type="match status" value="1"/>
</dbReference>
<feature type="domain" description="EamA" evidence="13">
    <location>
        <begin position="38"/>
        <end position="113"/>
    </location>
</feature>
<dbReference type="InterPro" id="IPR000390">
    <property type="entry name" value="Small_drug/metabolite_transptr"/>
</dbReference>
<evidence type="ECO:0000256" key="7">
    <source>
        <dbReference type="ARBA" id="ARBA00022692"/>
    </source>
</evidence>
<keyword evidence="15" id="KW-1185">Reference proteome</keyword>
<feature type="transmembrane region" description="Helical" evidence="12">
    <location>
        <begin position="41"/>
        <end position="63"/>
    </location>
</feature>
<dbReference type="GO" id="GO:0022857">
    <property type="term" value="F:transmembrane transporter activity"/>
    <property type="evidence" value="ECO:0007669"/>
    <property type="project" value="InterPro"/>
</dbReference>
<evidence type="ECO:0000256" key="8">
    <source>
        <dbReference type="ARBA" id="ARBA00022985"/>
    </source>
</evidence>
<evidence type="ECO:0000313" key="14">
    <source>
        <dbReference type="EMBL" id="MDQ0215256.1"/>
    </source>
</evidence>
<evidence type="ECO:0000256" key="11">
    <source>
        <dbReference type="ARBA" id="ARBA00023136"/>
    </source>
</evidence>
<dbReference type="PANTHER" id="PTHR30561:SF9">
    <property type="entry name" value="4-AMINO-4-DEOXY-L-ARABINOSE-PHOSPHOUNDECAPRENOL FLIPPASE SUBUNIT ARNF-RELATED"/>
    <property type="match status" value="1"/>
</dbReference>
<gene>
    <name evidence="14" type="ORF">J2S13_001656</name>
</gene>
<keyword evidence="4" id="KW-0444">Lipid biosynthesis</keyword>
<feature type="transmembrane region" description="Helical" evidence="12">
    <location>
        <begin position="96"/>
        <end position="113"/>
    </location>
</feature>
<keyword evidence="5" id="KW-0997">Cell inner membrane</keyword>
<evidence type="ECO:0000256" key="6">
    <source>
        <dbReference type="ARBA" id="ARBA00022556"/>
    </source>
</evidence>
<evidence type="ECO:0000256" key="5">
    <source>
        <dbReference type="ARBA" id="ARBA00022519"/>
    </source>
</evidence>
<dbReference type="SUPFAM" id="SSF103481">
    <property type="entry name" value="Multidrug resistance efflux transporter EmrE"/>
    <property type="match status" value="1"/>
</dbReference>
<keyword evidence="3" id="KW-1003">Cell membrane</keyword>
<comment type="similarity">
    <text evidence="2">Belongs to the EamA transporter family.</text>
</comment>
<proteinExistence type="inferred from homology"/>
<dbReference type="AlphaFoldDB" id="A0AAJ1T4W5"/>
<evidence type="ECO:0000256" key="4">
    <source>
        <dbReference type="ARBA" id="ARBA00022516"/>
    </source>
</evidence>
<dbReference type="GO" id="GO:0009103">
    <property type="term" value="P:lipopolysaccharide biosynthetic process"/>
    <property type="evidence" value="ECO:0007669"/>
    <property type="project" value="UniProtKB-KW"/>
</dbReference>
<comment type="caution">
    <text evidence="14">The sequence shown here is derived from an EMBL/GenBank/DDBJ whole genome shotgun (WGS) entry which is preliminary data.</text>
</comment>
<name>A0AAJ1T4W5_9BACI</name>
<dbReference type="PANTHER" id="PTHR30561">
    <property type="entry name" value="SMR FAMILY PROTON-DEPENDENT DRUG EFFLUX TRANSPORTER SUGE"/>
    <property type="match status" value="1"/>
</dbReference>
<dbReference type="Proteomes" id="UP001237207">
    <property type="component" value="Unassembled WGS sequence"/>
</dbReference>
<keyword evidence="10" id="KW-0443">Lipid metabolism</keyword>
<evidence type="ECO:0000259" key="13">
    <source>
        <dbReference type="Pfam" id="PF00892"/>
    </source>
</evidence>
<dbReference type="GO" id="GO:0005886">
    <property type="term" value="C:plasma membrane"/>
    <property type="evidence" value="ECO:0007669"/>
    <property type="project" value="UniProtKB-SubCell"/>
</dbReference>
<dbReference type="InterPro" id="IPR037185">
    <property type="entry name" value="EmrE-like"/>
</dbReference>
<dbReference type="InterPro" id="IPR000620">
    <property type="entry name" value="EamA_dom"/>
</dbReference>
<keyword evidence="6" id="KW-0441">Lipid A biosynthesis</keyword>
<evidence type="ECO:0000256" key="10">
    <source>
        <dbReference type="ARBA" id="ARBA00023098"/>
    </source>
</evidence>
<keyword evidence="11 12" id="KW-0472">Membrane</keyword>
<evidence type="ECO:0000313" key="15">
    <source>
        <dbReference type="Proteomes" id="UP001237207"/>
    </source>
</evidence>
<reference evidence="14" key="1">
    <citation type="submission" date="2023-07" db="EMBL/GenBank/DDBJ databases">
        <title>Genomic Encyclopedia of Type Strains, Phase IV (KMG-IV): sequencing the most valuable type-strain genomes for metagenomic binning, comparative biology and taxonomic classification.</title>
        <authorList>
            <person name="Goeker M."/>
        </authorList>
    </citation>
    <scope>NUCLEOTIDE SEQUENCE</scope>
    <source>
        <strain evidence="14">DSM 23947</strain>
    </source>
</reference>
<evidence type="ECO:0000256" key="1">
    <source>
        <dbReference type="ARBA" id="ARBA00004651"/>
    </source>
</evidence>
<protein>
    <submittedName>
        <fullName evidence="14">Multidrug transporter EmrE-like cation transporter</fullName>
    </submittedName>
</protein>
<organism evidence="14 15">
    <name type="scientific">Oikeobacillus pervagus</name>
    <dbReference type="NCBI Taxonomy" id="1325931"/>
    <lineage>
        <taxon>Bacteria</taxon>
        <taxon>Bacillati</taxon>
        <taxon>Bacillota</taxon>
        <taxon>Bacilli</taxon>
        <taxon>Bacillales</taxon>
        <taxon>Bacillaceae</taxon>
        <taxon>Oikeobacillus</taxon>
    </lineage>
</organism>
<evidence type="ECO:0000256" key="9">
    <source>
        <dbReference type="ARBA" id="ARBA00022989"/>
    </source>
</evidence>
<keyword evidence="8" id="KW-0448">Lipopolysaccharide biosynthesis</keyword>
<dbReference type="EMBL" id="JAUSUC010000017">
    <property type="protein sequence ID" value="MDQ0215256.1"/>
    <property type="molecule type" value="Genomic_DNA"/>
</dbReference>
<keyword evidence="7 12" id="KW-0812">Transmembrane</keyword>
<accession>A0AAJ1T4W5</accession>
<keyword evidence="9 12" id="KW-1133">Transmembrane helix</keyword>
<evidence type="ECO:0000256" key="12">
    <source>
        <dbReference type="SAM" id="Phobius"/>
    </source>
</evidence>